<reference evidence="3 4" key="1">
    <citation type="submission" date="2017-01" db="EMBL/GenBank/DDBJ databases">
        <authorList>
            <consortium name="Urmite Genomes"/>
        </authorList>
    </citation>
    <scope>NUCLEOTIDE SEQUENCE [LARGE SCALE GENOMIC DNA]</scope>
    <source>
        <strain evidence="3 4">AB57</strain>
    </source>
</reference>
<dbReference type="PANTHER" id="PTHR43244:SF1">
    <property type="entry name" value="5,10-METHYLENETETRAHYDROMETHANOPTERIN REDUCTASE"/>
    <property type="match status" value="1"/>
</dbReference>
<dbReference type="GO" id="GO:0016705">
    <property type="term" value="F:oxidoreductase activity, acting on paired donors, with incorporation or reduction of molecular oxygen"/>
    <property type="evidence" value="ECO:0007669"/>
    <property type="project" value="InterPro"/>
</dbReference>
<organism evidence="3 4">
    <name type="scientific">Mycobacterium rhizamassiliense</name>
    <dbReference type="NCBI Taxonomy" id="1841860"/>
    <lineage>
        <taxon>Bacteria</taxon>
        <taxon>Bacillati</taxon>
        <taxon>Actinomycetota</taxon>
        <taxon>Actinomycetes</taxon>
        <taxon>Mycobacteriales</taxon>
        <taxon>Mycobacteriaceae</taxon>
        <taxon>Mycobacterium</taxon>
    </lineage>
</organism>
<dbReference type="PANTHER" id="PTHR43244">
    <property type="match status" value="1"/>
</dbReference>
<dbReference type="InterPro" id="IPR050564">
    <property type="entry name" value="F420-G6PD/mer"/>
</dbReference>
<dbReference type="SUPFAM" id="SSF51679">
    <property type="entry name" value="Bacterial luciferase-like"/>
    <property type="match status" value="1"/>
</dbReference>
<gene>
    <name evidence="3" type="ORF">MRAB57_2740</name>
</gene>
<dbReference type="Pfam" id="PF00296">
    <property type="entry name" value="Bac_luciferase"/>
    <property type="match status" value="1"/>
</dbReference>
<keyword evidence="4" id="KW-1185">Reference proteome</keyword>
<sequence>MTDGVKYGPNRPHDTPLNMRCSRTKHVIPELGAYVLPGRITDVRPGLQQAAIGERIGLGSVWVSERWETKEIGATLGALTQNTSRVTLVAGVTHFGTRHPVVLAGMASTLQALSDNRLVLGFGRNVAGMWRDLGVPTPVGAAIKDYADIFRALWRGETVSYDGPAGRYPRVRLADTPAVAPPLILAAIGPNSLHLAGAHFDGAVLHPFLTTDGVARSAAMVRDAAKEAGRDPERVKIYAEVVVAPDCSDDQITNIVRARAATYFTLRDLARHIITANCWDPSPVHQLLADSRFANLELQAGTPEQLRARSLEAVSLLPDDWISTGAAIGSAAQVAARLHEYRAAGADEIVLHGTTTDRLGPLLKVYAKS</sequence>
<dbReference type="NCBIfam" id="TIGR03857">
    <property type="entry name" value="F420_MSMEG_2249"/>
    <property type="match status" value="1"/>
</dbReference>
<dbReference type="AlphaFoldDB" id="A0A2U3NTU6"/>
<dbReference type="InterPro" id="IPR011251">
    <property type="entry name" value="Luciferase-like_dom"/>
</dbReference>
<name>A0A2U3NTU6_9MYCO</name>
<dbReference type="STRING" id="1841860.GCA_900157375_02743"/>
<evidence type="ECO:0000259" key="2">
    <source>
        <dbReference type="Pfam" id="PF00296"/>
    </source>
</evidence>
<evidence type="ECO:0000313" key="3">
    <source>
        <dbReference type="EMBL" id="SPM34919.1"/>
    </source>
</evidence>
<protein>
    <recommendedName>
        <fullName evidence="2">Luciferase-like domain-containing protein</fullName>
    </recommendedName>
</protein>
<evidence type="ECO:0000313" key="4">
    <source>
        <dbReference type="Proteomes" id="UP000240988"/>
    </source>
</evidence>
<evidence type="ECO:0000256" key="1">
    <source>
        <dbReference type="ARBA" id="ARBA00023002"/>
    </source>
</evidence>
<dbReference type="InterPro" id="IPR036661">
    <property type="entry name" value="Luciferase-like_sf"/>
</dbReference>
<dbReference type="Gene3D" id="3.20.20.30">
    <property type="entry name" value="Luciferase-like domain"/>
    <property type="match status" value="1"/>
</dbReference>
<accession>A0A2U3NTU6</accession>
<dbReference type="EMBL" id="FUFA01000004">
    <property type="protein sequence ID" value="SPM34919.1"/>
    <property type="molecule type" value="Genomic_DNA"/>
</dbReference>
<dbReference type="InterPro" id="IPR022378">
    <property type="entry name" value="F420_OxRdatse_MSMEG2249_pred"/>
</dbReference>
<dbReference type="RefSeq" id="WP_245830317.1">
    <property type="nucleotide sequence ID" value="NZ_LT721901.1"/>
</dbReference>
<dbReference type="Proteomes" id="UP000240988">
    <property type="component" value="Unassembled WGS sequence"/>
</dbReference>
<keyword evidence="1" id="KW-0560">Oxidoreductase</keyword>
<dbReference type="CDD" id="cd01097">
    <property type="entry name" value="Tetrahydromethanopterin_reductase"/>
    <property type="match status" value="1"/>
</dbReference>
<feature type="domain" description="Luciferase-like" evidence="2">
    <location>
        <begin position="42"/>
        <end position="348"/>
    </location>
</feature>
<proteinExistence type="predicted"/>